<dbReference type="AlphaFoldDB" id="A0A8H7DAC4"/>
<proteinExistence type="predicted"/>
<keyword evidence="1" id="KW-0812">Transmembrane</keyword>
<accession>A0A8H7DAC4</accession>
<comment type="caution">
    <text evidence="2">The sequence shown here is derived from an EMBL/GenBank/DDBJ whole genome shotgun (WGS) entry which is preliminary data.</text>
</comment>
<reference evidence="2" key="1">
    <citation type="submission" date="2020-05" db="EMBL/GenBank/DDBJ databases">
        <title>Mycena genomes resolve the evolution of fungal bioluminescence.</title>
        <authorList>
            <person name="Tsai I.J."/>
        </authorList>
    </citation>
    <scope>NUCLEOTIDE SEQUENCE</scope>
    <source>
        <strain evidence="2">160909Yilan</strain>
    </source>
</reference>
<evidence type="ECO:0000256" key="1">
    <source>
        <dbReference type="SAM" id="Phobius"/>
    </source>
</evidence>
<protein>
    <submittedName>
        <fullName evidence="2">Uncharacterized protein</fullName>
    </submittedName>
</protein>
<evidence type="ECO:0000313" key="2">
    <source>
        <dbReference type="EMBL" id="KAF7367150.1"/>
    </source>
</evidence>
<gene>
    <name evidence="2" type="ORF">MSAN_00974700</name>
</gene>
<keyword evidence="1" id="KW-1133">Transmembrane helix</keyword>
<sequence length="202" mass="22879">MGKSLFVINRYYALTWMIINNYALFSSALTDSVRHPYIRSWPEAYKDHGSLILQMRLYALYFLDKKVLVLMVTAFIVSSVSSAVIIASVLERAEAASHPFRGLTLCVLNDVPDYLFAFWIPIACFESLLCGLALYRGLRTFCMRATLLQSTKHLILVLIRDSVFYFLIILSNYLLNIFTFISFSTSVIPVSMTPFTGVVPAS</sequence>
<dbReference type="EMBL" id="JACAZH010000006">
    <property type="protein sequence ID" value="KAF7367150.1"/>
    <property type="molecule type" value="Genomic_DNA"/>
</dbReference>
<organism evidence="2 3">
    <name type="scientific">Mycena sanguinolenta</name>
    <dbReference type="NCBI Taxonomy" id="230812"/>
    <lineage>
        <taxon>Eukaryota</taxon>
        <taxon>Fungi</taxon>
        <taxon>Dikarya</taxon>
        <taxon>Basidiomycota</taxon>
        <taxon>Agaricomycotina</taxon>
        <taxon>Agaricomycetes</taxon>
        <taxon>Agaricomycetidae</taxon>
        <taxon>Agaricales</taxon>
        <taxon>Marasmiineae</taxon>
        <taxon>Mycenaceae</taxon>
        <taxon>Mycena</taxon>
    </lineage>
</organism>
<feature type="transmembrane region" description="Helical" evidence="1">
    <location>
        <begin position="67"/>
        <end position="90"/>
    </location>
</feature>
<name>A0A8H7DAC4_9AGAR</name>
<feature type="transmembrane region" description="Helical" evidence="1">
    <location>
        <begin position="114"/>
        <end position="135"/>
    </location>
</feature>
<dbReference type="OrthoDB" id="3349377at2759"/>
<keyword evidence="3" id="KW-1185">Reference proteome</keyword>
<dbReference type="Proteomes" id="UP000623467">
    <property type="component" value="Unassembled WGS sequence"/>
</dbReference>
<evidence type="ECO:0000313" key="3">
    <source>
        <dbReference type="Proteomes" id="UP000623467"/>
    </source>
</evidence>
<keyword evidence="1" id="KW-0472">Membrane</keyword>
<feature type="transmembrane region" description="Helical" evidence="1">
    <location>
        <begin position="163"/>
        <end position="183"/>
    </location>
</feature>